<evidence type="ECO:0000256" key="1">
    <source>
        <dbReference type="ARBA" id="ARBA00001933"/>
    </source>
</evidence>
<evidence type="ECO:0000256" key="3">
    <source>
        <dbReference type="ARBA" id="ARBA00022793"/>
    </source>
</evidence>
<evidence type="ECO:0000256" key="4">
    <source>
        <dbReference type="ARBA" id="ARBA00022898"/>
    </source>
</evidence>
<name>A0ABY7E5F2_MYAAR</name>
<sequence length="292" mass="32877">MLYIKPCLRGVAGVHLPFPICSIASHTHTYEVSLAFTSQYLYILVLPVTRTSHTYEVSLAFISQYLYILVLPVTRTSHTYEVSPAFTSQYLYILVLPVTRTSHTYEVSPAFVLLEQYLMQKICGIVGYPDGDGIFCPGGSMVNIMAMNLARYRKCPEFKTHGMYAMKHLKYYTSEEGALPTFVMATSGTTVLGAYDNLADIADVCQELDVWLHCDACWGGGALLSPSLKYLMDGIHRTDSMAWNFHKMSAAPLQCSVLVLKQKGLLEDCNRFRAEYLFQPDKNYNTEYDIAL</sequence>
<dbReference type="SUPFAM" id="SSF53383">
    <property type="entry name" value="PLP-dependent transferases"/>
    <property type="match status" value="1"/>
</dbReference>
<evidence type="ECO:0000313" key="8">
    <source>
        <dbReference type="Proteomes" id="UP001164746"/>
    </source>
</evidence>
<dbReference type="InterPro" id="IPR002129">
    <property type="entry name" value="PyrdxlP-dep_de-COase"/>
</dbReference>
<protein>
    <submittedName>
        <fullName evidence="7">CSAD-like protein</fullName>
    </submittedName>
</protein>
<organism evidence="7 8">
    <name type="scientific">Mya arenaria</name>
    <name type="common">Soft-shell clam</name>
    <dbReference type="NCBI Taxonomy" id="6604"/>
    <lineage>
        <taxon>Eukaryota</taxon>
        <taxon>Metazoa</taxon>
        <taxon>Spiralia</taxon>
        <taxon>Lophotrochozoa</taxon>
        <taxon>Mollusca</taxon>
        <taxon>Bivalvia</taxon>
        <taxon>Autobranchia</taxon>
        <taxon>Heteroconchia</taxon>
        <taxon>Euheterodonta</taxon>
        <taxon>Imparidentia</taxon>
        <taxon>Neoheterodontei</taxon>
        <taxon>Myida</taxon>
        <taxon>Myoidea</taxon>
        <taxon>Myidae</taxon>
        <taxon>Mya</taxon>
    </lineage>
</organism>
<keyword evidence="5 6" id="KW-0456">Lyase</keyword>
<comment type="cofactor">
    <cofactor evidence="1 6">
        <name>pyridoxal 5'-phosphate</name>
        <dbReference type="ChEBI" id="CHEBI:597326"/>
    </cofactor>
</comment>
<reference evidence="7" key="1">
    <citation type="submission" date="2022-11" db="EMBL/GenBank/DDBJ databases">
        <title>Centuries of genome instability and evolution in soft-shell clam transmissible cancer (bioRxiv).</title>
        <authorList>
            <person name="Hart S.F.M."/>
            <person name="Yonemitsu M.A."/>
            <person name="Giersch R.M."/>
            <person name="Beal B.F."/>
            <person name="Arriagada G."/>
            <person name="Davis B.W."/>
            <person name="Ostrander E.A."/>
            <person name="Goff S.P."/>
            <person name="Metzger M.J."/>
        </authorList>
    </citation>
    <scope>NUCLEOTIDE SEQUENCE</scope>
    <source>
        <strain evidence="7">MELC-2E11</strain>
        <tissue evidence="7">Siphon/mantle</tissue>
    </source>
</reference>
<dbReference type="Pfam" id="PF00282">
    <property type="entry name" value="Pyridoxal_deC"/>
    <property type="match status" value="1"/>
</dbReference>
<comment type="similarity">
    <text evidence="2 6">Belongs to the group II decarboxylase family.</text>
</comment>
<accession>A0ABY7E5F2</accession>
<evidence type="ECO:0000313" key="7">
    <source>
        <dbReference type="EMBL" id="WAR05242.1"/>
    </source>
</evidence>
<evidence type="ECO:0000256" key="2">
    <source>
        <dbReference type="ARBA" id="ARBA00009533"/>
    </source>
</evidence>
<keyword evidence="4 6" id="KW-0663">Pyridoxal phosphate</keyword>
<keyword evidence="3" id="KW-0210">Decarboxylase</keyword>
<dbReference type="PANTHER" id="PTHR45677">
    <property type="entry name" value="GLUTAMATE DECARBOXYLASE-RELATED"/>
    <property type="match status" value="1"/>
</dbReference>
<evidence type="ECO:0000256" key="6">
    <source>
        <dbReference type="RuleBase" id="RU000382"/>
    </source>
</evidence>
<dbReference type="InterPro" id="IPR015421">
    <property type="entry name" value="PyrdxlP-dep_Trfase_major"/>
</dbReference>
<dbReference type="Gene3D" id="3.40.640.10">
    <property type="entry name" value="Type I PLP-dependent aspartate aminotransferase-like (Major domain)"/>
    <property type="match status" value="2"/>
</dbReference>
<proteinExistence type="inferred from homology"/>
<gene>
    <name evidence="7" type="ORF">MAR_020611</name>
</gene>
<dbReference type="InterPro" id="IPR015424">
    <property type="entry name" value="PyrdxlP-dep_Trfase"/>
</dbReference>
<keyword evidence="8" id="KW-1185">Reference proteome</keyword>
<dbReference type="Proteomes" id="UP001164746">
    <property type="component" value="Chromosome 5"/>
</dbReference>
<dbReference type="EMBL" id="CP111016">
    <property type="protein sequence ID" value="WAR05242.1"/>
    <property type="molecule type" value="Genomic_DNA"/>
</dbReference>
<evidence type="ECO:0000256" key="5">
    <source>
        <dbReference type="ARBA" id="ARBA00023239"/>
    </source>
</evidence>
<dbReference type="PANTHER" id="PTHR45677:SF8">
    <property type="entry name" value="CYSTEINE SULFINIC ACID DECARBOXYLASE"/>
    <property type="match status" value="1"/>
</dbReference>